<keyword evidence="1" id="KW-0732">Signal</keyword>
<dbReference type="AlphaFoldDB" id="A0AAD7U6H9"/>
<gene>
    <name evidence="2" type="ORF">CTAYLR_003089</name>
</gene>
<evidence type="ECO:0008006" key="4">
    <source>
        <dbReference type="Google" id="ProtNLM"/>
    </source>
</evidence>
<dbReference type="Gene3D" id="2.60.120.200">
    <property type="match status" value="1"/>
</dbReference>
<reference evidence="2" key="1">
    <citation type="submission" date="2023-01" db="EMBL/GenBank/DDBJ databases">
        <title>Metagenome sequencing of chrysophaentin producing Chrysophaeum taylorii.</title>
        <authorList>
            <person name="Davison J."/>
            <person name="Bewley C."/>
        </authorList>
    </citation>
    <scope>NUCLEOTIDE SEQUENCE</scope>
    <source>
        <strain evidence="2">NIES-1699</strain>
    </source>
</reference>
<evidence type="ECO:0000313" key="2">
    <source>
        <dbReference type="EMBL" id="KAJ8598674.1"/>
    </source>
</evidence>
<dbReference type="InterPro" id="IPR013320">
    <property type="entry name" value="ConA-like_dom_sf"/>
</dbReference>
<sequence>MTALLVLAALSQRAAAVVPLAHYTFDGQSLASSAGESNTGTNYGATYVTGMDGGDALYFDGGSDFVEFPAAITVTAGENRSVCVWARVHGDYFDGGVLYFSGSLETLGCNEFSLQLKEYAASYWTMLLSRYGTCDKVIQVSGSDDDEWHHYCTTYDGVDWHLYFDGALQSEGPASLDTGTTYPLRLGNRPTEDYGNQYHFTGYVDELYVFDVVLRASDVTSIYNLYTATPTEFPTGSERRAKHAAIVRTDSMPDDDDAKRAALCRAVGFADDDAVQPPDIRADGETHVGKHVGADARAFVGPDFAADGTTHLPYCRPDCLAIGDAVASTDLGSVAYPIDVALK</sequence>
<feature type="signal peptide" evidence="1">
    <location>
        <begin position="1"/>
        <end position="16"/>
    </location>
</feature>
<evidence type="ECO:0000313" key="3">
    <source>
        <dbReference type="Proteomes" id="UP001230188"/>
    </source>
</evidence>
<comment type="caution">
    <text evidence="2">The sequence shown here is derived from an EMBL/GenBank/DDBJ whole genome shotgun (WGS) entry which is preliminary data.</text>
</comment>
<keyword evidence="3" id="KW-1185">Reference proteome</keyword>
<dbReference type="Pfam" id="PF13385">
    <property type="entry name" value="Laminin_G_3"/>
    <property type="match status" value="1"/>
</dbReference>
<dbReference type="Proteomes" id="UP001230188">
    <property type="component" value="Unassembled WGS sequence"/>
</dbReference>
<accession>A0AAD7U6H9</accession>
<proteinExistence type="predicted"/>
<organism evidence="2 3">
    <name type="scientific">Chrysophaeum taylorii</name>
    <dbReference type="NCBI Taxonomy" id="2483200"/>
    <lineage>
        <taxon>Eukaryota</taxon>
        <taxon>Sar</taxon>
        <taxon>Stramenopiles</taxon>
        <taxon>Ochrophyta</taxon>
        <taxon>Pelagophyceae</taxon>
        <taxon>Pelagomonadales</taxon>
        <taxon>Pelagomonadaceae</taxon>
        <taxon>Chrysophaeum</taxon>
    </lineage>
</organism>
<evidence type="ECO:0000256" key="1">
    <source>
        <dbReference type="SAM" id="SignalP"/>
    </source>
</evidence>
<name>A0AAD7U6H9_9STRA</name>
<dbReference type="EMBL" id="JAQMWT010000667">
    <property type="protein sequence ID" value="KAJ8598674.1"/>
    <property type="molecule type" value="Genomic_DNA"/>
</dbReference>
<dbReference type="SUPFAM" id="SSF49899">
    <property type="entry name" value="Concanavalin A-like lectins/glucanases"/>
    <property type="match status" value="1"/>
</dbReference>
<feature type="chain" id="PRO_5042169967" description="LamG-like jellyroll fold domain-containing protein" evidence="1">
    <location>
        <begin position="17"/>
        <end position="343"/>
    </location>
</feature>
<protein>
    <recommendedName>
        <fullName evidence="4">LamG-like jellyroll fold domain-containing protein</fullName>
    </recommendedName>
</protein>